<protein>
    <submittedName>
        <fullName evidence="3">DCD (Development and Cell Death) domain protein</fullName>
    </submittedName>
</protein>
<dbReference type="OMA" id="GFNDGWN"/>
<dbReference type="Proteomes" id="UP000036987">
    <property type="component" value="Unassembled WGS sequence"/>
</dbReference>
<dbReference type="Pfam" id="PF10539">
    <property type="entry name" value="Dev_Cell_Death"/>
    <property type="match status" value="1"/>
</dbReference>
<feature type="region of interest" description="Disordered" evidence="1">
    <location>
        <begin position="132"/>
        <end position="171"/>
    </location>
</feature>
<dbReference type="PANTHER" id="PTHR46034">
    <property type="match status" value="1"/>
</dbReference>
<evidence type="ECO:0000259" key="2">
    <source>
        <dbReference type="PROSITE" id="PS51222"/>
    </source>
</evidence>
<sequence length="325" mass="35992">MGDDRTSFWQFSDQLRSQTTGLTNLSIGGGDSIWNDSFIAKKRLEERRNFDQNQQIPKAGAGSIQEFNNNGKNIDAEFEAGSFGWKGVIGMKKSVHAKNSNVGAAVGFGGGAELGKNGFFFSKEIRQNRNFNDDFTGKGNTAVTAKKKKNNNNNNNNNNNGGGSAGNDKNAVDKRFKTLPASEALPRNEAVGGYIFVCNNDTMPENLRRELFGLPPRYRDSVRAITPGLPLFLYNYSDHLLHGVFQASSFGGSNIDPTAWEDKKNVGESRFPAQVRVKKKKVYVALEEDSFRPILHHYDGPKFRLELSVPEALALLDKFDEKNIA</sequence>
<reference evidence="4" key="1">
    <citation type="journal article" date="2016" name="Nature">
        <title>The genome of the seagrass Zostera marina reveals angiosperm adaptation to the sea.</title>
        <authorList>
            <person name="Olsen J.L."/>
            <person name="Rouze P."/>
            <person name="Verhelst B."/>
            <person name="Lin Y.-C."/>
            <person name="Bayer T."/>
            <person name="Collen J."/>
            <person name="Dattolo E."/>
            <person name="De Paoli E."/>
            <person name="Dittami S."/>
            <person name="Maumus F."/>
            <person name="Michel G."/>
            <person name="Kersting A."/>
            <person name="Lauritano C."/>
            <person name="Lohaus R."/>
            <person name="Toepel M."/>
            <person name="Tonon T."/>
            <person name="Vanneste K."/>
            <person name="Amirebrahimi M."/>
            <person name="Brakel J."/>
            <person name="Bostroem C."/>
            <person name="Chovatia M."/>
            <person name="Grimwood J."/>
            <person name="Jenkins J.W."/>
            <person name="Jueterbock A."/>
            <person name="Mraz A."/>
            <person name="Stam W.T."/>
            <person name="Tice H."/>
            <person name="Bornberg-Bauer E."/>
            <person name="Green P.J."/>
            <person name="Pearson G.A."/>
            <person name="Procaccini G."/>
            <person name="Duarte C.M."/>
            <person name="Schmutz J."/>
            <person name="Reusch T.B.H."/>
            <person name="Van de Peer Y."/>
        </authorList>
    </citation>
    <scope>NUCLEOTIDE SEQUENCE [LARGE SCALE GENOMIC DNA]</scope>
    <source>
        <strain evidence="4">cv. Finnish</strain>
    </source>
</reference>
<dbReference type="OrthoDB" id="2018037at2759"/>
<accession>A0A0K9PWN2</accession>
<evidence type="ECO:0000256" key="1">
    <source>
        <dbReference type="SAM" id="MobiDB-lite"/>
    </source>
</evidence>
<evidence type="ECO:0000313" key="3">
    <source>
        <dbReference type="EMBL" id="KMZ73478.1"/>
    </source>
</evidence>
<dbReference type="PROSITE" id="PS51222">
    <property type="entry name" value="DCD"/>
    <property type="match status" value="1"/>
</dbReference>
<proteinExistence type="predicted"/>
<gene>
    <name evidence="3" type="ORF">ZOSMA_148G00270</name>
</gene>
<dbReference type="EMBL" id="LFYR01000580">
    <property type="protein sequence ID" value="KMZ73478.1"/>
    <property type="molecule type" value="Genomic_DNA"/>
</dbReference>
<dbReference type="GO" id="GO:0034976">
    <property type="term" value="P:response to endoplasmic reticulum stress"/>
    <property type="evidence" value="ECO:0007669"/>
    <property type="project" value="InterPro"/>
</dbReference>
<feature type="domain" description="DCD" evidence="2">
    <location>
        <begin position="189"/>
        <end position="321"/>
    </location>
</feature>
<dbReference type="SMART" id="SM00767">
    <property type="entry name" value="DCD"/>
    <property type="match status" value="1"/>
</dbReference>
<dbReference type="STRING" id="29655.A0A0K9PWN2"/>
<organism evidence="3 4">
    <name type="scientific">Zostera marina</name>
    <name type="common">Eelgrass</name>
    <dbReference type="NCBI Taxonomy" id="29655"/>
    <lineage>
        <taxon>Eukaryota</taxon>
        <taxon>Viridiplantae</taxon>
        <taxon>Streptophyta</taxon>
        <taxon>Embryophyta</taxon>
        <taxon>Tracheophyta</taxon>
        <taxon>Spermatophyta</taxon>
        <taxon>Magnoliopsida</taxon>
        <taxon>Liliopsida</taxon>
        <taxon>Zosteraceae</taxon>
        <taxon>Zostera</taxon>
    </lineage>
</organism>
<name>A0A0K9PWN2_ZOSMR</name>
<dbReference type="InterPro" id="IPR044832">
    <property type="entry name" value="NRP-like"/>
</dbReference>
<comment type="caution">
    <text evidence="3">The sequence shown here is derived from an EMBL/GenBank/DDBJ whole genome shotgun (WGS) entry which is preliminary data.</text>
</comment>
<keyword evidence="4" id="KW-1185">Reference proteome</keyword>
<dbReference type="AlphaFoldDB" id="A0A0K9PWN2"/>
<dbReference type="InterPro" id="IPR013989">
    <property type="entry name" value="Dev_and_cell_death_domain"/>
</dbReference>
<dbReference type="PANTHER" id="PTHR46034:SF32">
    <property type="entry name" value="DCD DOMAIN-CONTAINING PROTEIN NRP-B"/>
    <property type="match status" value="1"/>
</dbReference>
<evidence type="ECO:0000313" key="4">
    <source>
        <dbReference type="Proteomes" id="UP000036987"/>
    </source>
</evidence>